<protein>
    <submittedName>
        <fullName evidence="1">Uncharacterized protein</fullName>
    </submittedName>
</protein>
<dbReference type="KEGG" id="epi:Q3V30_12710"/>
<evidence type="ECO:0000313" key="2">
    <source>
        <dbReference type="Proteomes" id="UP001228139"/>
    </source>
</evidence>
<dbReference type="AlphaFoldDB" id="A0AA50DFU7"/>
<gene>
    <name evidence="1" type="ORF">Q3V30_12710</name>
</gene>
<keyword evidence="2" id="KW-1185">Reference proteome</keyword>
<accession>A0AA50DFU7</accession>
<proteinExistence type="predicted"/>
<organism evidence="1 2">
    <name type="scientific">Erwinia pyri</name>
    <dbReference type="NCBI Taxonomy" id="3062598"/>
    <lineage>
        <taxon>Bacteria</taxon>
        <taxon>Pseudomonadati</taxon>
        <taxon>Pseudomonadota</taxon>
        <taxon>Gammaproteobacteria</taxon>
        <taxon>Enterobacterales</taxon>
        <taxon>Erwiniaceae</taxon>
        <taxon>Erwinia</taxon>
    </lineage>
</organism>
<name>A0AA50DFU7_9GAMM</name>
<dbReference type="Proteomes" id="UP001228139">
    <property type="component" value="Chromosome"/>
</dbReference>
<evidence type="ECO:0000313" key="1">
    <source>
        <dbReference type="EMBL" id="WLS77349.1"/>
    </source>
</evidence>
<dbReference type="RefSeq" id="WP_428979207.1">
    <property type="nucleotide sequence ID" value="NZ_CP132353.1"/>
</dbReference>
<sequence length="43" mass="4615">MMGGSLITQDGEAIEGDCLEDVTVLGKVAFMITVCHDDCRPMI</sequence>
<dbReference type="EMBL" id="CP132353">
    <property type="protein sequence ID" value="WLS77349.1"/>
    <property type="molecule type" value="Genomic_DNA"/>
</dbReference>
<reference evidence="1 2" key="1">
    <citation type="submission" date="2023-07" db="EMBL/GenBank/DDBJ databases">
        <title>Pathogenic bacteria of pear tree diseases.</title>
        <authorList>
            <person name="Zhang Z."/>
            <person name="He L."/>
            <person name="Huang R."/>
        </authorList>
    </citation>
    <scope>NUCLEOTIDE SEQUENCE [LARGE SCALE GENOMIC DNA]</scope>
    <source>
        <strain evidence="1 2">DE2</strain>
    </source>
</reference>